<feature type="compositionally biased region" description="Basic residues" evidence="3">
    <location>
        <begin position="230"/>
        <end position="239"/>
    </location>
</feature>
<feature type="region of interest" description="Disordered" evidence="3">
    <location>
        <begin position="459"/>
        <end position="485"/>
    </location>
</feature>
<reference evidence="7 8" key="1">
    <citation type="submission" date="2025-04" db="UniProtKB">
        <authorList>
            <consortium name="RefSeq"/>
        </authorList>
    </citation>
    <scope>IDENTIFICATION</scope>
</reference>
<dbReference type="AlphaFoldDB" id="A0A9W2ZAK5"/>
<evidence type="ECO:0000256" key="1">
    <source>
        <dbReference type="ARBA" id="ARBA00023157"/>
    </source>
</evidence>
<feature type="domain" description="CUB" evidence="5">
    <location>
        <begin position="34"/>
        <end position="154"/>
    </location>
</feature>
<evidence type="ECO:0000313" key="8">
    <source>
        <dbReference type="RefSeq" id="XP_055871943.1"/>
    </source>
</evidence>
<dbReference type="InterPro" id="IPR035914">
    <property type="entry name" value="Sperma_CUB_dom_sf"/>
</dbReference>
<evidence type="ECO:0000259" key="5">
    <source>
        <dbReference type="PROSITE" id="PS01180"/>
    </source>
</evidence>
<evidence type="ECO:0000256" key="3">
    <source>
        <dbReference type="SAM" id="MobiDB-lite"/>
    </source>
</evidence>
<dbReference type="Proteomes" id="UP001165740">
    <property type="component" value="Chromosome 17"/>
</dbReference>
<dbReference type="PROSITE" id="PS01180">
    <property type="entry name" value="CUB"/>
    <property type="match status" value="1"/>
</dbReference>
<keyword evidence="4" id="KW-0472">Membrane</keyword>
<dbReference type="KEGG" id="bgt:106055894"/>
<feature type="transmembrane region" description="Helical" evidence="4">
    <location>
        <begin position="168"/>
        <end position="192"/>
    </location>
</feature>
<evidence type="ECO:0000256" key="4">
    <source>
        <dbReference type="SAM" id="Phobius"/>
    </source>
</evidence>
<evidence type="ECO:0000256" key="2">
    <source>
        <dbReference type="PROSITE-ProRule" id="PRU00059"/>
    </source>
</evidence>
<organism evidence="6 9">
    <name type="scientific">Biomphalaria glabrata</name>
    <name type="common">Bloodfluke planorb</name>
    <name type="synonym">Freshwater snail</name>
    <dbReference type="NCBI Taxonomy" id="6526"/>
    <lineage>
        <taxon>Eukaryota</taxon>
        <taxon>Metazoa</taxon>
        <taxon>Spiralia</taxon>
        <taxon>Lophotrochozoa</taxon>
        <taxon>Mollusca</taxon>
        <taxon>Gastropoda</taxon>
        <taxon>Heterobranchia</taxon>
        <taxon>Euthyneura</taxon>
        <taxon>Panpulmonata</taxon>
        <taxon>Hygrophila</taxon>
        <taxon>Lymnaeoidea</taxon>
        <taxon>Planorbidae</taxon>
        <taxon>Biomphalaria</taxon>
    </lineage>
</organism>
<accession>A0A9W2ZAK5</accession>
<feature type="compositionally biased region" description="Low complexity" evidence="3">
    <location>
        <begin position="391"/>
        <end position="408"/>
    </location>
</feature>
<feature type="region of interest" description="Disordered" evidence="3">
    <location>
        <begin position="228"/>
        <end position="274"/>
    </location>
</feature>
<dbReference type="Gene3D" id="2.60.120.290">
    <property type="entry name" value="Spermadhesin, CUB domain"/>
    <property type="match status" value="1"/>
</dbReference>
<feature type="transmembrane region" description="Helical" evidence="4">
    <location>
        <begin position="12"/>
        <end position="30"/>
    </location>
</feature>
<dbReference type="Pfam" id="PF00431">
    <property type="entry name" value="CUB"/>
    <property type="match status" value="1"/>
</dbReference>
<dbReference type="InterPro" id="IPR000859">
    <property type="entry name" value="CUB_dom"/>
</dbReference>
<proteinExistence type="predicted"/>
<name>A0A9W2ZAK5_BIOGL</name>
<dbReference type="SMART" id="SM00042">
    <property type="entry name" value="CUB"/>
    <property type="match status" value="1"/>
</dbReference>
<feature type="compositionally biased region" description="Polar residues" evidence="3">
    <location>
        <begin position="247"/>
        <end position="257"/>
    </location>
</feature>
<keyword evidence="4" id="KW-1133">Transmembrane helix</keyword>
<sequence>MQAFRRDTSYFIASHSFSISLIATVFWTPASGTCKTEELMAFTMDRNIYVSQGFRLRSGYFSNKTCQVLVRAAYDEDIVKITIKEANLELRGSTCVDKVILYDGSSPMDVVLGEFCGTEKPSYQSTGHTVLVSYSINSKNSRLPKGFKMEYYSLDRGGYEAYKSSKSISVGTIVGIVVTAVIVYCLIFICVYRHCKRRATQSSGNSSSATADLGVTTLNLLESTNQQALNHKHKSSNGHHKQDSKNSKLSNGTPNGQKKTHRMRHPAGDLKCGEKPHPPTHINTFIIHEDGCSGYCSEWEESGYVNDCPGVEHHYIHINNSLMTHDPTGVYYAGSIDEDGVLHPPGEEFYLPVAPAPTVVSSVHSQNHFSQLQEEDRRSRGSLHSRRSPFPCGRDSPSSGRGSPFRNRMNSASLLHSGSPRFPGFFDPEGQTLTYYGMIDGVGSDADAPPYPGLSEHIDNVSNEGDNNLAVPPPSYEDAATGKYSPVFVKR</sequence>
<protein>
    <submittedName>
        <fullName evidence="7 8">Uncharacterized protein LOC106055894</fullName>
    </submittedName>
</protein>
<evidence type="ECO:0000313" key="6">
    <source>
        <dbReference type="Proteomes" id="UP001165740"/>
    </source>
</evidence>
<dbReference type="GeneID" id="106055894"/>
<dbReference type="CDD" id="cd00041">
    <property type="entry name" value="CUB"/>
    <property type="match status" value="1"/>
</dbReference>
<evidence type="ECO:0000313" key="7">
    <source>
        <dbReference type="RefSeq" id="XP_013067841.2"/>
    </source>
</evidence>
<gene>
    <name evidence="7 8 9" type="primary">LOC106055894</name>
</gene>
<dbReference type="RefSeq" id="XP_013067841.2">
    <property type="nucleotide sequence ID" value="XM_013212387.2"/>
</dbReference>
<dbReference type="SUPFAM" id="SSF49854">
    <property type="entry name" value="Spermadhesin, CUB domain"/>
    <property type="match status" value="1"/>
</dbReference>
<comment type="caution">
    <text evidence="2">Lacks conserved residue(s) required for the propagation of feature annotation.</text>
</comment>
<dbReference type="RefSeq" id="XP_055871943.1">
    <property type="nucleotide sequence ID" value="XM_056015968.1"/>
</dbReference>
<dbReference type="OrthoDB" id="6091123at2759"/>
<keyword evidence="1" id="KW-1015">Disulfide bond</keyword>
<keyword evidence="4" id="KW-0812">Transmembrane</keyword>
<feature type="region of interest" description="Disordered" evidence="3">
    <location>
        <begin position="362"/>
        <end position="412"/>
    </location>
</feature>
<keyword evidence="6" id="KW-1185">Reference proteome</keyword>
<evidence type="ECO:0000313" key="9">
    <source>
        <dbReference type="RefSeq" id="XP_055871944.1"/>
    </source>
</evidence>
<dbReference type="RefSeq" id="XP_055871944.1">
    <property type="nucleotide sequence ID" value="XM_056015969.1"/>
</dbReference>